<accession>A0A0D0CA08</accession>
<keyword evidence="1" id="KW-1133">Transmembrane helix</keyword>
<organism evidence="2 3">
    <name type="scientific">Collybiopsis luxurians FD-317 M1</name>
    <dbReference type="NCBI Taxonomy" id="944289"/>
    <lineage>
        <taxon>Eukaryota</taxon>
        <taxon>Fungi</taxon>
        <taxon>Dikarya</taxon>
        <taxon>Basidiomycota</taxon>
        <taxon>Agaricomycotina</taxon>
        <taxon>Agaricomycetes</taxon>
        <taxon>Agaricomycetidae</taxon>
        <taxon>Agaricales</taxon>
        <taxon>Marasmiineae</taxon>
        <taxon>Omphalotaceae</taxon>
        <taxon>Collybiopsis</taxon>
        <taxon>Collybiopsis luxurians</taxon>
    </lineage>
</organism>
<keyword evidence="3" id="KW-1185">Reference proteome</keyword>
<evidence type="ECO:0000313" key="3">
    <source>
        <dbReference type="Proteomes" id="UP000053593"/>
    </source>
</evidence>
<keyword evidence="1" id="KW-0472">Membrane</keyword>
<keyword evidence="1" id="KW-0812">Transmembrane</keyword>
<protein>
    <submittedName>
        <fullName evidence="2">Unplaced genomic scaffold GYMLUscaffold_64, whole genome shotgun sequence</fullName>
    </submittedName>
</protein>
<dbReference type="AlphaFoldDB" id="A0A0D0CA08"/>
<dbReference type="HOGENOM" id="CLU_2961002_0_0_1"/>
<reference evidence="2 3" key="1">
    <citation type="submission" date="2014-04" db="EMBL/GenBank/DDBJ databases">
        <title>Evolutionary Origins and Diversification of the Mycorrhizal Mutualists.</title>
        <authorList>
            <consortium name="DOE Joint Genome Institute"/>
            <consortium name="Mycorrhizal Genomics Consortium"/>
            <person name="Kohler A."/>
            <person name="Kuo A."/>
            <person name="Nagy L.G."/>
            <person name="Floudas D."/>
            <person name="Copeland A."/>
            <person name="Barry K.W."/>
            <person name="Cichocki N."/>
            <person name="Veneault-Fourrey C."/>
            <person name="LaButti K."/>
            <person name="Lindquist E.A."/>
            <person name="Lipzen A."/>
            <person name="Lundell T."/>
            <person name="Morin E."/>
            <person name="Murat C."/>
            <person name="Riley R."/>
            <person name="Ohm R."/>
            <person name="Sun H."/>
            <person name="Tunlid A."/>
            <person name="Henrissat B."/>
            <person name="Grigoriev I.V."/>
            <person name="Hibbett D.S."/>
            <person name="Martin F."/>
        </authorList>
    </citation>
    <scope>NUCLEOTIDE SEQUENCE [LARGE SCALE GENOMIC DNA]</scope>
    <source>
        <strain evidence="2 3">FD-317 M1</strain>
    </source>
</reference>
<evidence type="ECO:0000313" key="2">
    <source>
        <dbReference type="EMBL" id="KIK54837.1"/>
    </source>
</evidence>
<dbReference type="Proteomes" id="UP000053593">
    <property type="component" value="Unassembled WGS sequence"/>
</dbReference>
<sequence length="59" mass="6982">MGTDLYLLPTNDRLIYSILHAVCSQGEGCFFFAFSERIRRIMGMDINSQKWFWRAFSQL</sequence>
<evidence type="ECO:0000256" key="1">
    <source>
        <dbReference type="SAM" id="Phobius"/>
    </source>
</evidence>
<dbReference type="EMBL" id="KN834812">
    <property type="protein sequence ID" value="KIK54837.1"/>
    <property type="molecule type" value="Genomic_DNA"/>
</dbReference>
<name>A0A0D0CA08_9AGAR</name>
<feature type="transmembrane region" description="Helical" evidence="1">
    <location>
        <begin position="14"/>
        <end position="34"/>
    </location>
</feature>
<proteinExistence type="predicted"/>
<gene>
    <name evidence="2" type="ORF">GYMLUDRAFT_891923</name>
</gene>